<proteinExistence type="inferred from homology"/>
<dbReference type="Gene3D" id="3.30.1330.30">
    <property type="match status" value="1"/>
</dbReference>
<feature type="domain" description="RNA 2-O ribose methyltransferase substrate binding" evidence="4">
    <location>
        <begin position="30"/>
        <end position="102"/>
    </location>
</feature>
<keyword evidence="2 5" id="KW-0489">Methyltransferase</keyword>
<dbReference type="InterPro" id="IPR029028">
    <property type="entry name" value="Alpha/beta_knot_MTases"/>
</dbReference>
<dbReference type="PANTHER" id="PTHR43191:SF2">
    <property type="entry name" value="RRNA METHYLTRANSFERASE 3, MITOCHONDRIAL"/>
    <property type="match status" value="1"/>
</dbReference>
<dbReference type="InterPro" id="IPR053888">
    <property type="entry name" value="MRM3-like_sub_bind"/>
</dbReference>
<dbReference type="Gene3D" id="3.40.1280.10">
    <property type="match status" value="1"/>
</dbReference>
<dbReference type="InterPro" id="IPR013123">
    <property type="entry name" value="SpoU_subst-bd"/>
</dbReference>
<name>A0A7I8DGC3_9FIRM</name>
<dbReference type="GO" id="GO:0003723">
    <property type="term" value="F:RNA binding"/>
    <property type="evidence" value="ECO:0007669"/>
    <property type="project" value="InterPro"/>
</dbReference>
<evidence type="ECO:0000259" key="4">
    <source>
        <dbReference type="SMART" id="SM00967"/>
    </source>
</evidence>
<dbReference type="GO" id="GO:0032259">
    <property type="term" value="P:methylation"/>
    <property type="evidence" value="ECO:0007669"/>
    <property type="project" value="UniProtKB-KW"/>
</dbReference>
<sequence>MISSTSNPQIKNLIQLQTKAKERQEQNAFVVEGIKMFEEARDGGHLIKAYVTEALYKEKLEENQNYFTGVPHEVVTEQVMKAASDTLTPQGVLAVVRRKEYELSDFIHKPSVTLLLLEDLRDPGNLGTIIRTAEGAGVNGIILSQSSVDIYNPKVIRSTMGGIYRMPFVYVPDFYKAIQEIKAAGISVYAAHLKAAVEYDSFSYPEKSAILIGNEARGLSEAAAELSSYNIIIPMEGKVESLNAGVAAALLMYEIYRQKRHKLETD</sequence>
<accession>A0A7I8DGC3</accession>
<dbReference type="CDD" id="cd18095">
    <property type="entry name" value="SpoU-like_rRNA-MTase"/>
    <property type="match status" value="1"/>
</dbReference>
<comment type="similarity">
    <text evidence="1">Belongs to the class IV-like SAM-binding methyltransferase superfamily. RNA methyltransferase TrmH family.</text>
</comment>
<keyword evidence="3 5" id="KW-0808">Transferase</keyword>
<dbReference type="InterPro" id="IPR001537">
    <property type="entry name" value="SpoU_MeTrfase"/>
</dbReference>
<reference evidence="5 6" key="1">
    <citation type="submission" date="2020-08" db="EMBL/GenBank/DDBJ databases">
        <title>Draft genome sequencing of an Anaerocolumna strain isolated from anoxic soil subjected to BSD treatment.</title>
        <authorList>
            <person name="Uek A."/>
            <person name="Tonouchi A."/>
        </authorList>
    </citation>
    <scope>NUCLEOTIDE SEQUENCE [LARGE SCALE GENOMIC DNA]</scope>
    <source>
        <strain evidence="5 6">CTTW</strain>
    </source>
</reference>
<gene>
    <name evidence="5" type="ORF">bsdcttw_04810</name>
</gene>
<organism evidence="5 6">
    <name type="scientific">Anaerocolumna chitinilytica</name>
    <dbReference type="NCBI Taxonomy" id="1727145"/>
    <lineage>
        <taxon>Bacteria</taxon>
        <taxon>Bacillati</taxon>
        <taxon>Bacillota</taxon>
        <taxon>Clostridia</taxon>
        <taxon>Lachnospirales</taxon>
        <taxon>Lachnospiraceae</taxon>
        <taxon>Anaerocolumna</taxon>
    </lineage>
</organism>
<evidence type="ECO:0000256" key="2">
    <source>
        <dbReference type="ARBA" id="ARBA00022603"/>
    </source>
</evidence>
<dbReference type="GO" id="GO:0006396">
    <property type="term" value="P:RNA processing"/>
    <property type="evidence" value="ECO:0007669"/>
    <property type="project" value="InterPro"/>
</dbReference>
<dbReference type="AlphaFoldDB" id="A0A7I8DGC3"/>
<evidence type="ECO:0000256" key="1">
    <source>
        <dbReference type="ARBA" id="ARBA00007228"/>
    </source>
</evidence>
<dbReference type="EMBL" id="AP023368">
    <property type="protein sequence ID" value="BCJ97440.1"/>
    <property type="molecule type" value="Genomic_DNA"/>
</dbReference>
<dbReference type="SUPFAM" id="SSF55315">
    <property type="entry name" value="L30e-like"/>
    <property type="match status" value="1"/>
</dbReference>
<dbReference type="InterPro" id="IPR051259">
    <property type="entry name" value="rRNA_Methyltransferase"/>
</dbReference>
<dbReference type="InterPro" id="IPR029026">
    <property type="entry name" value="tRNA_m1G_MTases_N"/>
</dbReference>
<dbReference type="Pfam" id="PF00588">
    <property type="entry name" value="SpoU_methylase"/>
    <property type="match status" value="1"/>
</dbReference>
<dbReference type="Proteomes" id="UP000515703">
    <property type="component" value="Chromosome"/>
</dbReference>
<dbReference type="Pfam" id="PF22435">
    <property type="entry name" value="MRM3-like_sub_bind"/>
    <property type="match status" value="1"/>
</dbReference>
<reference evidence="5 6" key="2">
    <citation type="submission" date="2020-08" db="EMBL/GenBank/DDBJ databases">
        <authorList>
            <person name="Ueki A."/>
            <person name="Tonouchi A."/>
        </authorList>
    </citation>
    <scope>NUCLEOTIDE SEQUENCE [LARGE SCALE GENOMIC DNA]</scope>
    <source>
        <strain evidence="5 6">CTTW</strain>
    </source>
</reference>
<evidence type="ECO:0000313" key="5">
    <source>
        <dbReference type="EMBL" id="BCJ97440.1"/>
    </source>
</evidence>
<dbReference type="GO" id="GO:0008173">
    <property type="term" value="F:RNA methyltransferase activity"/>
    <property type="evidence" value="ECO:0007669"/>
    <property type="project" value="InterPro"/>
</dbReference>
<dbReference type="SUPFAM" id="SSF75217">
    <property type="entry name" value="alpha/beta knot"/>
    <property type="match status" value="1"/>
</dbReference>
<keyword evidence="6" id="KW-1185">Reference proteome</keyword>
<dbReference type="InterPro" id="IPR029064">
    <property type="entry name" value="Ribosomal_eL30-like_sf"/>
</dbReference>
<dbReference type="KEGG" id="acht:bsdcttw_04810"/>
<evidence type="ECO:0000256" key="3">
    <source>
        <dbReference type="ARBA" id="ARBA00022679"/>
    </source>
</evidence>
<dbReference type="SMART" id="SM00967">
    <property type="entry name" value="SpoU_sub_bind"/>
    <property type="match status" value="1"/>
</dbReference>
<evidence type="ECO:0000313" key="6">
    <source>
        <dbReference type="Proteomes" id="UP000515703"/>
    </source>
</evidence>
<protein>
    <submittedName>
        <fullName evidence="5">RNA methyltransferase</fullName>
    </submittedName>
</protein>
<dbReference type="PANTHER" id="PTHR43191">
    <property type="entry name" value="RRNA METHYLTRANSFERASE 3"/>
    <property type="match status" value="1"/>
</dbReference>
<dbReference type="RefSeq" id="WP_185257866.1">
    <property type="nucleotide sequence ID" value="NZ_AP023368.1"/>
</dbReference>
<dbReference type="GO" id="GO:0005737">
    <property type="term" value="C:cytoplasm"/>
    <property type="evidence" value="ECO:0007669"/>
    <property type="project" value="UniProtKB-ARBA"/>
</dbReference>